<dbReference type="GO" id="GO:0016740">
    <property type="term" value="F:transferase activity"/>
    <property type="evidence" value="ECO:0007669"/>
    <property type="project" value="UniProtKB-KW"/>
</dbReference>
<keyword evidence="3" id="KW-0808">Transferase</keyword>
<dbReference type="GO" id="GO:0009252">
    <property type="term" value="P:peptidoglycan biosynthetic process"/>
    <property type="evidence" value="ECO:0007669"/>
    <property type="project" value="UniProtKB-UniPathway"/>
</dbReference>
<evidence type="ECO:0000256" key="4">
    <source>
        <dbReference type="ARBA" id="ARBA00022960"/>
    </source>
</evidence>
<comment type="pathway">
    <text evidence="1 7">Cell wall biogenesis; peptidoglycan biosynthesis.</text>
</comment>
<dbReference type="GO" id="GO:0008360">
    <property type="term" value="P:regulation of cell shape"/>
    <property type="evidence" value="ECO:0007669"/>
    <property type="project" value="UniProtKB-UniRule"/>
</dbReference>
<evidence type="ECO:0000256" key="5">
    <source>
        <dbReference type="ARBA" id="ARBA00022984"/>
    </source>
</evidence>
<feature type="domain" description="L,D-TPase catalytic" evidence="8">
    <location>
        <begin position="70"/>
        <end position="212"/>
    </location>
</feature>
<dbReference type="PANTHER" id="PTHR36699">
    <property type="entry name" value="LD-TRANSPEPTIDASE"/>
    <property type="match status" value="1"/>
</dbReference>
<name>A0A0N9VPD9_9GAMM</name>
<dbReference type="RefSeq" id="WP_054581124.1">
    <property type="nucleotide sequence ID" value="NZ_CP012808.1"/>
</dbReference>
<evidence type="ECO:0000259" key="8">
    <source>
        <dbReference type="PROSITE" id="PS52029"/>
    </source>
</evidence>
<dbReference type="Gene3D" id="2.40.440.10">
    <property type="entry name" value="L,D-transpeptidase catalytic domain-like"/>
    <property type="match status" value="1"/>
</dbReference>
<evidence type="ECO:0000256" key="3">
    <source>
        <dbReference type="ARBA" id="ARBA00022679"/>
    </source>
</evidence>
<proteinExistence type="inferred from homology"/>
<accession>A0A0N9VPD9</accession>
<dbReference type="KEGG" id="aei:AOY20_06580"/>
<keyword evidence="5 7" id="KW-0573">Peptidoglycan synthesis</keyword>
<dbReference type="GO" id="GO:0071555">
    <property type="term" value="P:cell wall organization"/>
    <property type="evidence" value="ECO:0007669"/>
    <property type="project" value="UniProtKB-UniRule"/>
</dbReference>
<evidence type="ECO:0000256" key="6">
    <source>
        <dbReference type="ARBA" id="ARBA00023316"/>
    </source>
</evidence>
<dbReference type="PROSITE" id="PS52029">
    <property type="entry name" value="LD_TPASE"/>
    <property type="match status" value="1"/>
</dbReference>
<dbReference type="PANTHER" id="PTHR36699:SF1">
    <property type="entry name" value="L,D-TRANSPEPTIDASE YAFK-RELATED"/>
    <property type="match status" value="1"/>
</dbReference>
<dbReference type="STRING" id="1324350.AOY20_06580"/>
<dbReference type="Proteomes" id="UP000064939">
    <property type="component" value="Chromosome"/>
</dbReference>
<evidence type="ECO:0000313" key="9">
    <source>
        <dbReference type="EMBL" id="ALH95230.1"/>
    </source>
</evidence>
<keyword evidence="6 7" id="KW-0961">Cell wall biogenesis/degradation</keyword>
<keyword evidence="4 7" id="KW-0133">Cell shape</keyword>
<dbReference type="InterPro" id="IPR038063">
    <property type="entry name" value="Transpep_catalytic_dom"/>
</dbReference>
<gene>
    <name evidence="9" type="ORF">AOY20_06580</name>
</gene>
<feature type="active site" description="Proton donor/acceptor" evidence="7">
    <location>
        <position position="161"/>
    </location>
</feature>
<dbReference type="InterPro" id="IPR005490">
    <property type="entry name" value="LD_TPept_cat_dom"/>
</dbReference>
<sequence>MNKKSLIIFLIFIILLISGYVLFQKYNQYLPTTTLSNQNATSSTLNQNNGFPTPLTDAAIQNIRTETPIQLIKVHKKQRIVQLIHGKDQIIREYPMRLGFDPIGHKVKEGDGKTPEGRYTIDWRNPQSAFYKSLHISYPNQKDKNHAQQLGVSPGGDIMIHGSATTKQVNALSSLMTYFPRDDWTWGCIAVRNIDIDEIWKLVNNGIPIEIAP</sequence>
<evidence type="ECO:0000256" key="7">
    <source>
        <dbReference type="PROSITE-ProRule" id="PRU01373"/>
    </source>
</evidence>
<evidence type="ECO:0000256" key="2">
    <source>
        <dbReference type="ARBA" id="ARBA00005992"/>
    </source>
</evidence>
<protein>
    <submittedName>
        <fullName evidence="9">L,D-transpeptidase catalytic domain protein</fullName>
    </submittedName>
</protein>
<dbReference type="EMBL" id="CP012808">
    <property type="protein sequence ID" value="ALH95230.1"/>
    <property type="molecule type" value="Genomic_DNA"/>
</dbReference>
<dbReference type="CDD" id="cd16913">
    <property type="entry name" value="YkuD_like"/>
    <property type="match status" value="1"/>
</dbReference>
<dbReference type="OrthoDB" id="9809748at2"/>
<evidence type="ECO:0000313" key="10">
    <source>
        <dbReference type="Proteomes" id="UP000064939"/>
    </source>
</evidence>
<dbReference type="SUPFAM" id="SSF141523">
    <property type="entry name" value="L,D-transpeptidase catalytic domain-like"/>
    <property type="match status" value="1"/>
</dbReference>
<comment type="similarity">
    <text evidence="2">Belongs to the YkuD family.</text>
</comment>
<dbReference type="UniPathway" id="UPA00219"/>
<keyword evidence="10" id="KW-1185">Reference proteome</keyword>
<dbReference type="GO" id="GO:0004180">
    <property type="term" value="F:carboxypeptidase activity"/>
    <property type="evidence" value="ECO:0007669"/>
    <property type="project" value="UniProtKB-ARBA"/>
</dbReference>
<evidence type="ECO:0000256" key="1">
    <source>
        <dbReference type="ARBA" id="ARBA00004752"/>
    </source>
</evidence>
<dbReference type="AlphaFoldDB" id="A0A0N9VPD9"/>
<dbReference type="Pfam" id="PF03734">
    <property type="entry name" value="YkuD"/>
    <property type="match status" value="1"/>
</dbReference>
<organism evidence="9 10">
    <name type="scientific">Acinetobacter equi</name>
    <dbReference type="NCBI Taxonomy" id="1324350"/>
    <lineage>
        <taxon>Bacteria</taxon>
        <taxon>Pseudomonadati</taxon>
        <taxon>Pseudomonadota</taxon>
        <taxon>Gammaproteobacteria</taxon>
        <taxon>Moraxellales</taxon>
        <taxon>Moraxellaceae</taxon>
        <taxon>Acinetobacter</taxon>
    </lineage>
</organism>
<reference evidence="9 10" key="1">
    <citation type="journal article" date="2015" name="Int. J. Syst. Evol. Microbiol.">
        <title>Acinetobacter equi sp. nov. isolated from horse faeces.</title>
        <authorList>
            <person name="Poppel M.T."/>
            <person name="Skiebe E."/>
            <person name="Laue M."/>
            <person name="Bergmann H."/>
            <person name="Ebersberger I."/>
            <person name="Garn T."/>
            <person name="Fruth A."/>
            <person name="Baumgardt S."/>
            <person name="Busse H.J."/>
            <person name="Wilharm G."/>
        </authorList>
    </citation>
    <scope>NUCLEOTIDE SEQUENCE [LARGE SCALE GENOMIC DNA]</scope>
    <source>
        <strain evidence="9 10">114</strain>
    </source>
</reference>
<feature type="active site" description="Nucleophile" evidence="7">
    <location>
        <position position="188"/>
    </location>
</feature>